<gene>
    <name evidence="2" type="ORF">TNCT_339531</name>
</gene>
<dbReference type="CDD" id="cd00063">
    <property type="entry name" value="FN3"/>
    <property type="match status" value="1"/>
</dbReference>
<sequence length="221" mass="25756">MIEAVNEDENQWKNYHKVPKKFRSLKLCGIDPKDFKFRLRTYRESVCKSGPSKEVFVKKAKKEGDILFDPNDFPSSELEELLYQIEVHDTGRGKIKGEDEDYSVEEEDEEGKKKSPGKISSLKILYKSGICLYLTWKPPGVPEILLGYVIEGKKTKKGKWREILRTQVPTVYVKLCSPEYHNKWIRIRTFSIFGTGSPSKVVRKKKESDNRKFEIHSFCKI</sequence>
<feature type="region of interest" description="Disordered" evidence="1">
    <location>
        <begin position="94"/>
        <end position="116"/>
    </location>
</feature>
<evidence type="ECO:0008006" key="4">
    <source>
        <dbReference type="Google" id="ProtNLM"/>
    </source>
</evidence>
<dbReference type="AlphaFoldDB" id="A0A8X6JIU0"/>
<dbReference type="InterPro" id="IPR036116">
    <property type="entry name" value="FN3_sf"/>
</dbReference>
<name>A0A8X6JIU0_TRICU</name>
<feature type="compositionally biased region" description="Acidic residues" evidence="1">
    <location>
        <begin position="98"/>
        <end position="109"/>
    </location>
</feature>
<keyword evidence="3" id="KW-1185">Reference proteome</keyword>
<dbReference type="EMBL" id="BMAO01016394">
    <property type="protein sequence ID" value="GFR08226.1"/>
    <property type="molecule type" value="Genomic_DNA"/>
</dbReference>
<dbReference type="InterPro" id="IPR003961">
    <property type="entry name" value="FN3_dom"/>
</dbReference>
<evidence type="ECO:0000256" key="1">
    <source>
        <dbReference type="SAM" id="MobiDB-lite"/>
    </source>
</evidence>
<protein>
    <recommendedName>
        <fullName evidence="4">Fibronectin type-III domain-containing protein</fullName>
    </recommendedName>
</protein>
<dbReference type="OrthoDB" id="10638424at2759"/>
<dbReference type="SUPFAM" id="SSF49265">
    <property type="entry name" value="Fibronectin type III"/>
    <property type="match status" value="1"/>
</dbReference>
<accession>A0A8X6JIU0</accession>
<reference evidence="2" key="1">
    <citation type="submission" date="2020-07" db="EMBL/GenBank/DDBJ databases">
        <title>Multicomponent nature underlies the extraordinary mechanical properties of spider dragline silk.</title>
        <authorList>
            <person name="Kono N."/>
            <person name="Nakamura H."/>
            <person name="Mori M."/>
            <person name="Yoshida Y."/>
            <person name="Ohtoshi R."/>
            <person name="Malay A.D."/>
            <person name="Moran D.A.P."/>
            <person name="Tomita M."/>
            <person name="Numata K."/>
            <person name="Arakawa K."/>
        </authorList>
    </citation>
    <scope>NUCLEOTIDE SEQUENCE</scope>
</reference>
<evidence type="ECO:0000313" key="3">
    <source>
        <dbReference type="Proteomes" id="UP000887116"/>
    </source>
</evidence>
<comment type="caution">
    <text evidence="2">The sequence shown here is derived from an EMBL/GenBank/DDBJ whole genome shotgun (WGS) entry which is preliminary data.</text>
</comment>
<evidence type="ECO:0000313" key="2">
    <source>
        <dbReference type="EMBL" id="GFR08226.1"/>
    </source>
</evidence>
<dbReference type="Proteomes" id="UP000887116">
    <property type="component" value="Unassembled WGS sequence"/>
</dbReference>
<organism evidence="2 3">
    <name type="scientific">Trichonephila clavata</name>
    <name type="common">Joro spider</name>
    <name type="synonym">Nephila clavata</name>
    <dbReference type="NCBI Taxonomy" id="2740835"/>
    <lineage>
        <taxon>Eukaryota</taxon>
        <taxon>Metazoa</taxon>
        <taxon>Ecdysozoa</taxon>
        <taxon>Arthropoda</taxon>
        <taxon>Chelicerata</taxon>
        <taxon>Arachnida</taxon>
        <taxon>Araneae</taxon>
        <taxon>Araneomorphae</taxon>
        <taxon>Entelegynae</taxon>
        <taxon>Araneoidea</taxon>
        <taxon>Nephilidae</taxon>
        <taxon>Trichonephila</taxon>
    </lineage>
</organism>
<proteinExistence type="predicted"/>
<dbReference type="InterPro" id="IPR013783">
    <property type="entry name" value="Ig-like_fold"/>
</dbReference>
<dbReference type="Gene3D" id="2.60.40.10">
    <property type="entry name" value="Immunoglobulins"/>
    <property type="match status" value="1"/>
</dbReference>